<dbReference type="CDD" id="cd17546">
    <property type="entry name" value="REC_hyHK_CKI1_RcsC-like"/>
    <property type="match status" value="1"/>
</dbReference>
<feature type="domain" description="Response regulatory" evidence="4">
    <location>
        <begin position="54"/>
        <end position="173"/>
    </location>
</feature>
<evidence type="ECO:0000256" key="1">
    <source>
        <dbReference type="ARBA" id="ARBA00022553"/>
    </source>
</evidence>
<sequence>MVDRNILHRQAHDTCHVDPVPPAEDRHAASVPSIAPPASVEDWLTGWARARGGHLLVVDDSPTNRILTAALMRKVGFSVDTADGGAEAIASVASADVPYDAVLMDVAMPEVDGIAATRAIRAMPGPRATVPIIAVTAHGFAEDRDRCMIAGMNDYVLKPVRRPELLSALARWLEPVARENGGLRRTNPVP</sequence>
<dbReference type="OrthoDB" id="5292887at2"/>
<evidence type="ECO:0000313" key="5">
    <source>
        <dbReference type="EMBL" id="KAA0677806.1"/>
    </source>
</evidence>
<evidence type="ECO:0000256" key="2">
    <source>
        <dbReference type="ARBA" id="ARBA00023012"/>
    </source>
</evidence>
<reference evidence="5 6" key="1">
    <citation type="submission" date="2018-07" db="EMBL/GenBank/DDBJ databases">
        <title>Genome sequence of Azospirillum sp. ATCC 49961.</title>
        <authorList>
            <person name="Sant'Anna F.H."/>
            <person name="Baldani J.I."/>
            <person name="Zilli J.E."/>
            <person name="Reis V.M."/>
            <person name="Hartmann A."/>
            <person name="Cruz L."/>
            <person name="de Souza E.M."/>
            <person name="de Oliveira Pedrosa F."/>
            <person name="Passaglia L.M.P."/>
        </authorList>
    </citation>
    <scope>NUCLEOTIDE SEQUENCE [LARGE SCALE GENOMIC DNA]</scope>
    <source>
        <strain evidence="5 6">ATCC 49961</strain>
    </source>
</reference>
<dbReference type="InterPro" id="IPR011006">
    <property type="entry name" value="CheY-like_superfamily"/>
</dbReference>
<feature type="modified residue" description="4-aspartylphosphate" evidence="3">
    <location>
        <position position="105"/>
    </location>
</feature>
<accession>A0A9W7KQN7</accession>
<dbReference type="SUPFAM" id="SSF52172">
    <property type="entry name" value="CheY-like"/>
    <property type="match status" value="1"/>
</dbReference>
<dbReference type="GO" id="GO:0000160">
    <property type="term" value="P:phosphorelay signal transduction system"/>
    <property type="evidence" value="ECO:0007669"/>
    <property type="project" value="UniProtKB-KW"/>
</dbReference>
<dbReference type="EMBL" id="QOKW01000021">
    <property type="protein sequence ID" value="KAA0677806.1"/>
    <property type="molecule type" value="Genomic_DNA"/>
</dbReference>
<keyword evidence="6" id="KW-1185">Reference proteome</keyword>
<evidence type="ECO:0000256" key="3">
    <source>
        <dbReference type="PROSITE-ProRule" id="PRU00169"/>
    </source>
</evidence>
<name>A0A9W7KQN7_9PROT</name>
<evidence type="ECO:0000259" key="4">
    <source>
        <dbReference type="PROSITE" id="PS50110"/>
    </source>
</evidence>
<dbReference type="Gene3D" id="3.40.50.2300">
    <property type="match status" value="1"/>
</dbReference>
<dbReference type="PANTHER" id="PTHR45339:SF1">
    <property type="entry name" value="HYBRID SIGNAL TRANSDUCTION HISTIDINE KINASE J"/>
    <property type="match status" value="1"/>
</dbReference>
<dbReference type="PROSITE" id="PS50110">
    <property type="entry name" value="RESPONSE_REGULATORY"/>
    <property type="match status" value="1"/>
</dbReference>
<dbReference type="InterPro" id="IPR001789">
    <property type="entry name" value="Sig_transdc_resp-reg_receiver"/>
</dbReference>
<dbReference type="Pfam" id="PF00072">
    <property type="entry name" value="Response_reg"/>
    <property type="match status" value="1"/>
</dbReference>
<dbReference type="Proteomes" id="UP000480854">
    <property type="component" value="Unassembled WGS sequence"/>
</dbReference>
<dbReference type="SMART" id="SM00448">
    <property type="entry name" value="REC"/>
    <property type="match status" value="1"/>
</dbReference>
<protein>
    <submittedName>
        <fullName evidence="5">Response regulator</fullName>
    </submittedName>
</protein>
<dbReference type="PANTHER" id="PTHR45339">
    <property type="entry name" value="HYBRID SIGNAL TRANSDUCTION HISTIDINE KINASE J"/>
    <property type="match status" value="1"/>
</dbReference>
<keyword evidence="2" id="KW-0902">Two-component regulatory system</keyword>
<dbReference type="AlphaFoldDB" id="A0A9W7KQN7"/>
<gene>
    <name evidence="5" type="ORF">DS843_22060</name>
</gene>
<evidence type="ECO:0000313" key="6">
    <source>
        <dbReference type="Proteomes" id="UP000480854"/>
    </source>
</evidence>
<organism evidence="5 6">
    <name type="scientific">Roseomonas genomospecies 6</name>
    <dbReference type="NCBI Taxonomy" id="214106"/>
    <lineage>
        <taxon>Bacteria</taxon>
        <taxon>Pseudomonadati</taxon>
        <taxon>Pseudomonadota</taxon>
        <taxon>Alphaproteobacteria</taxon>
        <taxon>Acetobacterales</taxon>
        <taxon>Roseomonadaceae</taxon>
        <taxon>Roseomonas</taxon>
    </lineage>
</organism>
<comment type="caution">
    <text evidence="5">The sequence shown here is derived from an EMBL/GenBank/DDBJ whole genome shotgun (WGS) entry which is preliminary data.</text>
</comment>
<proteinExistence type="predicted"/>
<keyword evidence="1 3" id="KW-0597">Phosphoprotein</keyword>